<dbReference type="Gene3D" id="1.20.1530.20">
    <property type="match status" value="1"/>
</dbReference>
<keyword evidence="1" id="KW-1133">Transmembrane helix</keyword>
<keyword evidence="1" id="KW-0472">Membrane</keyword>
<evidence type="ECO:0000313" key="2">
    <source>
        <dbReference type="EMBL" id="SDO97748.1"/>
    </source>
</evidence>
<feature type="transmembrane region" description="Helical" evidence="1">
    <location>
        <begin position="290"/>
        <end position="310"/>
    </location>
</feature>
<organism evidence="2 3">
    <name type="scientific">Paracidovorax cattleyae</name>
    <dbReference type="NCBI Taxonomy" id="80868"/>
    <lineage>
        <taxon>Bacteria</taxon>
        <taxon>Pseudomonadati</taxon>
        <taxon>Pseudomonadota</taxon>
        <taxon>Betaproteobacteria</taxon>
        <taxon>Burkholderiales</taxon>
        <taxon>Comamonadaceae</taxon>
        <taxon>Paracidovorax</taxon>
    </lineage>
</organism>
<dbReference type="InterPro" id="IPR016833">
    <property type="entry name" value="Put_Na-Bile_cotransptr"/>
</dbReference>
<dbReference type="EMBL" id="FNJL01000005">
    <property type="protein sequence ID" value="SDO97748.1"/>
    <property type="molecule type" value="Genomic_DNA"/>
</dbReference>
<feature type="transmembrane region" description="Helical" evidence="1">
    <location>
        <begin position="99"/>
        <end position="122"/>
    </location>
</feature>
<feature type="transmembrane region" description="Helical" evidence="1">
    <location>
        <begin position="213"/>
        <end position="232"/>
    </location>
</feature>
<keyword evidence="3" id="KW-1185">Reference proteome</keyword>
<feature type="transmembrane region" description="Helical" evidence="1">
    <location>
        <begin position="37"/>
        <end position="54"/>
    </location>
</feature>
<protein>
    <submittedName>
        <fullName evidence="2">Solute carrier family 10 (Sodium/bile acid cotransporter), member 7</fullName>
    </submittedName>
</protein>
<sequence length="351" mass="36669">MARSRFLPDNFTLALVATVALASVLPAAGQAARGFEYATTAAVALLFFLHGAKLSRQAIVAGLSHWRLHLLVITSTFVLFPLIGWALRPVLEPLVTPELYMGVIFLCVLPATVQSAIAFTAMARGNMPAAICSASGSTLLGIVITPLLVGLLLKDVPGAHSAPGAAGGHDTLASIGRITVQLFVPFLAGHLLRPWIGGFVQRRAAVLKFVDQGSILLVVYTAFSAAVIEGLWREIPLHALAGLVAVCAVILAIALAATTWISRRMGFSTEDEITVVFCGSKKSLASGVPMAKVLFASHAVGALVLPLMVFHQMQLMVCAVIAQRYARRPVEGGEALGGAGASASVPPAARP</sequence>
<dbReference type="InterPro" id="IPR038770">
    <property type="entry name" value="Na+/solute_symporter_sf"/>
</dbReference>
<feature type="transmembrane region" description="Helical" evidence="1">
    <location>
        <begin position="238"/>
        <end position="261"/>
    </location>
</feature>
<evidence type="ECO:0000313" key="3">
    <source>
        <dbReference type="Proteomes" id="UP000199317"/>
    </source>
</evidence>
<accession>A0A1H0NYX8</accession>
<dbReference type="PANTHER" id="PTHR18640">
    <property type="entry name" value="SOLUTE CARRIER FAMILY 10 MEMBER 7"/>
    <property type="match status" value="1"/>
</dbReference>
<dbReference type="PANTHER" id="PTHR18640:SF5">
    <property type="entry name" value="SODIUM_BILE ACID COTRANSPORTER 7"/>
    <property type="match status" value="1"/>
</dbReference>
<feature type="transmembrane region" description="Helical" evidence="1">
    <location>
        <begin position="129"/>
        <end position="152"/>
    </location>
</feature>
<dbReference type="RefSeq" id="WP_092832921.1">
    <property type="nucleotide sequence ID" value="NZ_CP028290.1"/>
</dbReference>
<dbReference type="PIRSF" id="PIRSF026166">
    <property type="entry name" value="UCP026166"/>
    <property type="match status" value="1"/>
</dbReference>
<keyword evidence="1" id="KW-0812">Transmembrane</keyword>
<dbReference type="GO" id="GO:0005886">
    <property type="term" value="C:plasma membrane"/>
    <property type="evidence" value="ECO:0007669"/>
    <property type="project" value="TreeGrafter"/>
</dbReference>
<name>A0A1H0NYX8_9BURK</name>
<dbReference type="OrthoDB" id="9792271at2"/>
<proteinExistence type="predicted"/>
<dbReference type="AlphaFoldDB" id="A0A1H0NYX8"/>
<dbReference type="Pfam" id="PF13593">
    <property type="entry name" value="SBF_like"/>
    <property type="match status" value="1"/>
</dbReference>
<dbReference type="Proteomes" id="UP000199317">
    <property type="component" value="Unassembled WGS sequence"/>
</dbReference>
<evidence type="ECO:0000256" key="1">
    <source>
        <dbReference type="SAM" id="Phobius"/>
    </source>
</evidence>
<reference evidence="3" key="1">
    <citation type="submission" date="2016-10" db="EMBL/GenBank/DDBJ databases">
        <authorList>
            <person name="Varghese N."/>
            <person name="Submissions S."/>
        </authorList>
    </citation>
    <scope>NUCLEOTIDE SEQUENCE [LARGE SCALE GENOMIC DNA]</scope>
    <source>
        <strain evidence="3">DSM 17101</strain>
    </source>
</reference>
<gene>
    <name evidence="2" type="ORF">SAMN04489708_105210</name>
</gene>
<feature type="transmembrane region" description="Helical" evidence="1">
    <location>
        <begin position="66"/>
        <end position="87"/>
    </location>
</feature>